<dbReference type="AlphaFoldDB" id="A0A061QW11"/>
<organism evidence="1">
    <name type="scientific">Tetraselmis sp. GSL018</name>
    <dbReference type="NCBI Taxonomy" id="582737"/>
    <lineage>
        <taxon>Eukaryota</taxon>
        <taxon>Viridiplantae</taxon>
        <taxon>Chlorophyta</taxon>
        <taxon>core chlorophytes</taxon>
        <taxon>Chlorodendrophyceae</taxon>
        <taxon>Chlorodendrales</taxon>
        <taxon>Chlorodendraceae</taxon>
        <taxon>Tetraselmis</taxon>
    </lineage>
</organism>
<reference evidence="1" key="1">
    <citation type="submission" date="2014-05" db="EMBL/GenBank/DDBJ databases">
        <title>The transcriptome of the halophilic microalga Tetraselmis sp. GSL018 isolated from the Great Salt Lake, Utah.</title>
        <authorList>
            <person name="Jinkerson R.E."/>
            <person name="D'Adamo S."/>
            <person name="Posewitz M.C."/>
        </authorList>
    </citation>
    <scope>NUCLEOTIDE SEQUENCE</scope>
    <source>
        <strain evidence="1">GSL018</strain>
    </source>
</reference>
<evidence type="ECO:0000313" key="1">
    <source>
        <dbReference type="EMBL" id="JAC62629.1"/>
    </source>
</evidence>
<proteinExistence type="predicted"/>
<name>A0A061QW11_9CHLO</name>
<gene>
    <name evidence="1" type="ORF">TSPGSL018_22791</name>
    <name evidence="2" type="ORF">TSPGSL018_31334</name>
</gene>
<dbReference type="EMBL" id="GBEZ01024356">
    <property type="protein sequence ID" value="JAC62629.1"/>
    <property type="molecule type" value="Transcribed_RNA"/>
</dbReference>
<protein>
    <submittedName>
        <fullName evidence="1">Uncharacterized protein</fullName>
    </submittedName>
</protein>
<dbReference type="EMBL" id="GBEZ01013554">
    <property type="protein sequence ID" value="JAC72443.1"/>
    <property type="molecule type" value="Transcribed_RNA"/>
</dbReference>
<sequence>MEDHRERCGMGGLWGPPWLTLKALHQEVAHDGVGRYRRPKVSVAKHCDRVRAELEQGLCHLHVDPLGFSLAKGCLCGAGHEASAVPHAHQAQELKDAGVEPIPELCCELL</sequence>
<evidence type="ECO:0000313" key="2">
    <source>
        <dbReference type="EMBL" id="JAC72443.1"/>
    </source>
</evidence>
<accession>A0A061QW11</accession>